<comment type="catalytic activity">
    <reaction evidence="3">
        <text>(S)-dihydroorotate + A = orotate + AH2</text>
        <dbReference type="Rhea" id="RHEA:18073"/>
        <dbReference type="ChEBI" id="CHEBI:13193"/>
        <dbReference type="ChEBI" id="CHEBI:17499"/>
        <dbReference type="ChEBI" id="CHEBI:30839"/>
        <dbReference type="ChEBI" id="CHEBI:30864"/>
    </reaction>
</comment>
<feature type="binding site" evidence="3">
    <location>
        <position position="562"/>
    </location>
    <ligand>
        <name>FMN</name>
        <dbReference type="ChEBI" id="CHEBI:58210"/>
    </ligand>
</feature>
<organism evidence="5 6">
    <name type="scientific">Candidatus Acidulodesulfobacterium acidiphilum</name>
    <dbReference type="NCBI Taxonomy" id="2597224"/>
    <lineage>
        <taxon>Bacteria</taxon>
        <taxon>Deltaproteobacteria</taxon>
        <taxon>Candidatus Acidulodesulfobacterales</taxon>
        <taxon>Candidatus Acidulodesulfobacterium</taxon>
    </lineage>
</organism>
<dbReference type="PANTHER" id="PTHR43513">
    <property type="entry name" value="DIHYDROOROTATE DEHYDROGENASE B (NAD(+)), ELECTRON TRANSFER SUBUNIT"/>
    <property type="match status" value="1"/>
</dbReference>
<evidence type="ECO:0000256" key="3">
    <source>
        <dbReference type="HAMAP-Rule" id="MF_00224"/>
    </source>
</evidence>
<dbReference type="Pfam" id="PF00175">
    <property type="entry name" value="NAD_binding_1"/>
    <property type="match status" value="1"/>
</dbReference>
<dbReference type="AlphaFoldDB" id="A0A520XFG2"/>
<dbReference type="InterPro" id="IPR033888">
    <property type="entry name" value="DHOD_1B"/>
</dbReference>
<dbReference type="NCBIfam" id="TIGR01037">
    <property type="entry name" value="pyrD_sub1_fam"/>
    <property type="match status" value="1"/>
</dbReference>
<dbReference type="Gene3D" id="2.10.240.10">
    <property type="entry name" value="Dihydroorotate dehydrogenase, electron transfer subunit"/>
    <property type="match status" value="1"/>
</dbReference>
<dbReference type="InterPro" id="IPR019480">
    <property type="entry name" value="Dihydroorotate_DH_Fe-S-bd"/>
</dbReference>
<dbReference type="Gene3D" id="3.40.50.80">
    <property type="entry name" value="Nucleotide-binding domain of ferredoxin-NADP reductase (FNR) module"/>
    <property type="match status" value="1"/>
</dbReference>
<dbReference type="PROSITE" id="PS00912">
    <property type="entry name" value="DHODEHASE_2"/>
    <property type="match status" value="1"/>
</dbReference>
<accession>A0A520XFG2</accession>
<dbReference type="InterPro" id="IPR050353">
    <property type="entry name" value="PyrK_electron_transfer"/>
</dbReference>
<dbReference type="InterPro" id="IPR037117">
    <property type="entry name" value="Dihydroorotate_DH_ele_sf"/>
</dbReference>
<keyword evidence="3" id="KW-0285">Flavoprotein</keyword>
<dbReference type="InterPro" id="IPR017927">
    <property type="entry name" value="FAD-bd_FR_type"/>
</dbReference>
<proteinExistence type="inferred from homology"/>
<dbReference type="InterPro" id="IPR039261">
    <property type="entry name" value="FNR_nucleotide-bd"/>
</dbReference>
<sequence>MHGKRIVSEKCLVTVNRKIKDTEGTYILRIKNDFIAANFKPGQFVMVKINPDGLNPLLSRPFSIFNKFNDSEFEILYRVFGKGTEILSNIKEGTYLDVTGPLGNGFSLNKKNKNAGINVLIAGGIGIAPLNTIPLFLGESLSADAQSTVQDEESVNSENSVNYVKTVLYYGAKKAEELYFRHSIHAMFDEVYFATDDGSFGYKGSIVDLLYENIDVYKNLENTSFYACGPKPMLNSLISRLYTDGLSGKLQVSLEESFGCGIGVCLGCVVKTKPDNNAGNISKSSVNKNLNEDISETDNIKDNISEPPVCDGINDGANSGVSGKSVEFQYKRVCKDGPVFYASEIFISENENPSSSINKAGKTGKGRETAAEQSSIVERSNASAYSSLKDGVKIVSPDISVKLGNLKLDYPVMPASGTFGYGEEFFEIIEYNNFGALVTKGISLSPSKGNEMPRICETSCGMINSIGLQNVGYDKFIEAKMPFLKTLNKPVIVNFYGSSIEEYAELAKKLGETEGISAIEANISCPNIKEGGRSFGSDPEVVYELVSSVKESTGGKIPLIVKLTPMVNDISFIAEVCEKAGADIISLINTLPAASIDIKTKKFKLSRGYGGLSGAAVKPVAIKLVGDVYNAVRIPVIGMGGISSWQDAVEFFLAGATAVAVGTYSFVNPKIIPEISAGLKNYLAENGFDDIYQIIGLAHDRR</sequence>
<feature type="binding site" evidence="3">
    <location>
        <begin position="589"/>
        <end position="590"/>
    </location>
    <ligand>
        <name>substrate</name>
    </ligand>
</feature>
<feature type="binding site" evidence="3">
    <location>
        <position position="588"/>
    </location>
    <ligand>
        <name>FMN</name>
        <dbReference type="ChEBI" id="CHEBI:58210"/>
    </ligand>
</feature>
<dbReference type="NCBIfam" id="NF005574">
    <property type="entry name" value="PRK07259.1"/>
    <property type="match status" value="1"/>
</dbReference>
<feature type="binding site" evidence="3">
    <location>
        <begin position="662"/>
        <end position="663"/>
    </location>
    <ligand>
        <name>FMN</name>
        <dbReference type="ChEBI" id="CHEBI:58210"/>
    </ligand>
</feature>
<feature type="binding site" evidence="3">
    <location>
        <position position="416"/>
    </location>
    <ligand>
        <name>FMN</name>
        <dbReference type="ChEBI" id="CHEBI:58210"/>
    </ligand>
</feature>
<dbReference type="SUPFAM" id="SSF51395">
    <property type="entry name" value="FMN-linked oxidoreductases"/>
    <property type="match status" value="1"/>
</dbReference>
<protein>
    <recommendedName>
        <fullName evidence="3">Dihydroorotate dehydrogenase</fullName>
        <shortName evidence="3">DHOD</shortName>
        <shortName evidence="3">DHODase</shortName>
        <shortName evidence="3">DHOdehase</shortName>
        <ecNumber evidence="3">1.3.-.-</ecNumber>
    </recommendedName>
</protein>
<comment type="caution">
    <text evidence="5">The sequence shown here is derived from an EMBL/GenBank/DDBJ whole genome shotgun (WGS) entry which is preliminary data.</text>
</comment>
<dbReference type="GO" id="GO:0005737">
    <property type="term" value="C:cytoplasm"/>
    <property type="evidence" value="ECO:0007669"/>
    <property type="project" value="UniProtKB-SubCell"/>
</dbReference>
<dbReference type="SUPFAM" id="SSF63380">
    <property type="entry name" value="Riboflavin synthase domain-like"/>
    <property type="match status" value="1"/>
</dbReference>
<dbReference type="GO" id="GO:0004152">
    <property type="term" value="F:dihydroorotate dehydrogenase activity"/>
    <property type="evidence" value="ECO:0007669"/>
    <property type="project" value="UniProtKB-UniRule"/>
</dbReference>
<dbReference type="Gene3D" id="3.20.20.70">
    <property type="entry name" value="Aldolase class I"/>
    <property type="match status" value="1"/>
</dbReference>
<dbReference type="InterPro" id="IPR049622">
    <property type="entry name" value="Dihydroorotate_DH_I"/>
</dbReference>
<dbReference type="InterPro" id="IPR001295">
    <property type="entry name" value="Dihydroorotate_DH_CS"/>
</dbReference>
<keyword evidence="3" id="KW-0963">Cytoplasm</keyword>
<dbReference type="InterPro" id="IPR001433">
    <property type="entry name" value="OxRdtase_FAD/NAD-bd"/>
</dbReference>
<feature type="domain" description="FAD-binding FR-type" evidence="4">
    <location>
        <begin position="6"/>
        <end position="108"/>
    </location>
</feature>
<feature type="binding site" evidence="3">
    <location>
        <position position="440"/>
    </location>
    <ligand>
        <name>substrate</name>
    </ligand>
</feature>
<dbReference type="Pfam" id="PF00970">
    <property type="entry name" value="FAD_binding_6"/>
    <property type="match status" value="1"/>
</dbReference>
<dbReference type="EC" id="1.3.-.-" evidence="3"/>
<keyword evidence="2 3" id="KW-0560">Oxidoreductase</keyword>
<dbReference type="FunFam" id="3.20.20.70:FF:000027">
    <property type="entry name" value="Dihydropyrimidine dehydrogenase [NADP(+)]"/>
    <property type="match status" value="1"/>
</dbReference>
<dbReference type="InterPro" id="IPR024920">
    <property type="entry name" value="Dihydroorotate_DH_1"/>
</dbReference>
<name>A0A520XFG2_9DELT</name>
<dbReference type="InterPro" id="IPR008333">
    <property type="entry name" value="Cbr1-like_FAD-bd_dom"/>
</dbReference>
<evidence type="ECO:0000256" key="2">
    <source>
        <dbReference type="ARBA" id="ARBA00023002"/>
    </source>
</evidence>
<feature type="active site" description="Nucleophile" evidence="3">
    <location>
        <position position="525"/>
    </location>
</feature>
<dbReference type="Proteomes" id="UP000322454">
    <property type="component" value="Unassembled WGS sequence"/>
</dbReference>
<keyword evidence="3" id="KW-0288">FMN</keyword>
<feature type="binding site" evidence="3">
    <location>
        <position position="522"/>
    </location>
    <ligand>
        <name>substrate</name>
    </ligand>
</feature>
<keyword evidence="3" id="KW-0665">Pyrimidine biosynthesis</keyword>
<comment type="function">
    <text evidence="3">Catalyzes the conversion of dihydroorotate to orotate.</text>
</comment>
<dbReference type="InterPro" id="IPR013785">
    <property type="entry name" value="Aldolase_TIM"/>
</dbReference>
<dbReference type="EMBL" id="SHMQ01000005">
    <property type="protein sequence ID" value="RZV39947.1"/>
    <property type="molecule type" value="Genomic_DNA"/>
</dbReference>
<dbReference type="Pfam" id="PF01180">
    <property type="entry name" value="DHO_dh"/>
    <property type="match status" value="1"/>
</dbReference>
<evidence type="ECO:0000256" key="1">
    <source>
        <dbReference type="ARBA" id="ARBA00004725"/>
    </source>
</evidence>
<comment type="pathway">
    <text evidence="1 3">Pyrimidine metabolism; UMP biosynthesis via de novo pathway.</text>
</comment>
<dbReference type="CDD" id="cd06218">
    <property type="entry name" value="DHOD_e_trans"/>
    <property type="match status" value="1"/>
</dbReference>
<dbReference type="SUPFAM" id="SSF52343">
    <property type="entry name" value="Ferredoxin reductase-like, C-terminal NADP-linked domain"/>
    <property type="match status" value="1"/>
</dbReference>
<dbReference type="PROSITE" id="PS51384">
    <property type="entry name" value="FAD_FR"/>
    <property type="match status" value="1"/>
</dbReference>
<dbReference type="UniPathway" id="UPA00070"/>
<feature type="binding site" evidence="3">
    <location>
        <begin position="440"/>
        <end position="441"/>
    </location>
    <ligand>
        <name>FMN</name>
        <dbReference type="ChEBI" id="CHEBI:58210"/>
    </ligand>
</feature>
<evidence type="ECO:0000313" key="6">
    <source>
        <dbReference type="Proteomes" id="UP000322454"/>
    </source>
</evidence>
<dbReference type="PRINTS" id="PR00410">
    <property type="entry name" value="PHEHYDRXLASE"/>
</dbReference>
<dbReference type="InterPro" id="IPR005720">
    <property type="entry name" value="Dihydroorotate_DH_cat"/>
</dbReference>
<dbReference type="Pfam" id="PF10418">
    <property type="entry name" value="DHODB_Fe-S_bind"/>
    <property type="match status" value="1"/>
</dbReference>
<dbReference type="GO" id="GO:0006207">
    <property type="term" value="P:'de novo' pyrimidine nucleobase biosynthetic process"/>
    <property type="evidence" value="ECO:0007669"/>
    <property type="project" value="InterPro"/>
</dbReference>
<feature type="binding site" evidence="3">
    <location>
        <begin position="464"/>
        <end position="468"/>
    </location>
    <ligand>
        <name>substrate</name>
    </ligand>
</feature>
<evidence type="ECO:0000313" key="5">
    <source>
        <dbReference type="EMBL" id="RZV39947.1"/>
    </source>
</evidence>
<dbReference type="CDD" id="cd04740">
    <property type="entry name" value="DHOD_1B_like"/>
    <property type="match status" value="1"/>
</dbReference>
<dbReference type="InterPro" id="IPR017938">
    <property type="entry name" value="Riboflavin_synthase-like_b-brl"/>
</dbReference>
<comment type="similarity">
    <text evidence="3">Belongs to the dihydroorotate dehydrogenase family. Type 1 subfamily.</text>
</comment>
<dbReference type="PANTHER" id="PTHR43513:SF3">
    <property type="entry name" value="DIHYDROOROTATE DEHYDROGENASE B (NAD(+)), ELECTRON TRANSFER SUBUNIT-RELATED"/>
    <property type="match status" value="1"/>
</dbReference>
<reference evidence="5 6" key="1">
    <citation type="submission" date="2019-01" db="EMBL/GenBank/DDBJ databases">
        <title>Insights into ecological role of a new deltaproteobacterial order Candidatus Sinidesulfobacterales (Sva0485) by metagenomics and metatranscriptomics.</title>
        <authorList>
            <person name="Tan S."/>
            <person name="Liu J."/>
            <person name="Fang Y."/>
            <person name="Hedlund B."/>
            <person name="Lian Z.-H."/>
            <person name="Huang L.-Y."/>
            <person name="Li J.-T."/>
            <person name="Huang L.-N."/>
            <person name="Li W.-J."/>
            <person name="Jiang H.-C."/>
            <person name="Dong H.-L."/>
            <person name="Shu W.-S."/>
        </authorList>
    </citation>
    <scope>NUCLEOTIDE SEQUENCE [LARGE SCALE GENOMIC DNA]</scope>
    <source>
        <strain evidence="5">AP4</strain>
    </source>
</reference>
<dbReference type="GO" id="GO:0044205">
    <property type="term" value="P:'de novo' UMP biosynthetic process"/>
    <property type="evidence" value="ECO:0007669"/>
    <property type="project" value="UniProtKB-UniRule"/>
</dbReference>
<comment type="subcellular location">
    <subcellularLocation>
        <location evidence="3">Cytoplasm</location>
    </subcellularLocation>
</comment>
<feature type="binding site" evidence="3">
    <location>
        <position position="522"/>
    </location>
    <ligand>
        <name>FMN</name>
        <dbReference type="ChEBI" id="CHEBI:58210"/>
    </ligand>
</feature>
<evidence type="ECO:0000259" key="4">
    <source>
        <dbReference type="PROSITE" id="PS51384"/>
    </source>
</evidence>
<feature type="binding site" evidence="3">
    <location>
        <position position="614"/>
    </location>
    <ligand>
        <name>FMN</name>
        <dbReference type="ChEBI" id="CHEBI:58210"/>
    </ligand>
</feature>
<feature type="binding site" evidence="3">
    <location>
        <position position="494"/>
    </location>
    <ligand>
        <name>FMN</name>
        <dbReference type="ChEBI" id="CHEBI:58210"/>
    </ligand>
</feature>
<comment type="cofactor">
    <cofactor evidence="3">
        <name>FMN</name>
        <dbReference type="ChEBI" id="CHEBI:58210"/>
    </cofactor>
    <text evidence="3">Binds 1 FMN per subunit.</text>
</comment>
<gene>
    <name evidence="3" type="primary">pyrD</name>
    <name evidence="5" type="ORF">EVJ48_03235</name>
</gene>
<dbReference type="Gene3D" id="2.40.30.10">
    <property type="entry name" value="Translation factors"/>
    <property type="match status" value="1"/>
</dbReference>
<feature type="binding site" evidence="3">
    <location>
        <begin position="640"/>
        <end position="641"/>
    </location>
    <ligand>
        <name>FMN</name>
        <dbReference type="ChEBI" id="CHEBI:58210"/>
    </ligand>
</feature>
<dbReference type="HAMAP" id="MF_00224">
    <property type="entry name" value="DHO_dh_type1"/>
    <property type="match status" value="1"/>
</dbReference>